<keyword evidence="1" id="KW-0472">Membrane</keyword>
<evidence type="ECO:0000256" key="1">
    <source>
        <dbReference type="SAM" id="Phobius"/>
    </source>
</evidence>
<evidence type="ECO:0000313" key="3">
    <source>
        <dbReference type="Proteomes" id="UP000305709"/>
    </source>
</evidence>
<keyword evidence="1" id="KW-1133">Transmembrane helix</keyword>
<keyword evidence="3" id="KW-1185">Reference proteome</keyword>
<sequence>MTDPGLFVVLVLGGLLATWLVWRWTRRILRLLLLLALVGGAIWLWTGGRLPEALAALGVPLE</sequence>
<feature type="transmembrane region" description="Helical" evidence="1">
    <location>
        <begin position="29"/>
        <end position="46"/>
    </location>
</feature>
<reference evidence="2 3" key="1">
    <citation type="submission" date="2019-06" db="EMBL/GenBank/DDBJ databases">
        <authorList>
            <person name="Jiang L."/>
        </authorList>
    </citation>
    <scope>NUCLEOTIDE SEQUENCE [LARGE SCALE GENOMIC DNA]</scope>
    <source>
        <strain evidence="2 3">YIM 48858</strain>
    </source>
</reference>
<dbReference type="Proteomes" id="UP000305709">
    <property type="component" value="Unassembled WGS sequence"/>
</dbReference>
<name>A0A5C4N7P7_9RHOB</name>
<gene>
    <name evidence="2" type="ORF">FHG71_14460</name>
</gene>
<dbReference type="RefSeq" id="WP_139082404.1">
    <property type="nucleotide sequence ID" value="NZ_VDFV01000023.1"/>
</dbReference>
<dbReference type="EMBL" id="VDFV01000023">
    <property type="protein sequence ID" value="TNC68821.1"/>
    <property type="molecule type" value="Genomic_DNA"/>
</dbReference>
<comment type="caution">
    <text evidence="2">The sequence shown here is derived from an EMBL/GenBank/DDBJ whole genome shotgun (WGS) entry which is preliminary data.</text>
</comment>
<feature type="transmembrane region" description="Helical" evidence="1">
    <location>
        <begin position="6"/>
        <end position="22"/>
    </location>
</feature>
<protein>
    <submittedName>
        <fullName evidence="2">Uncharacterized protein</fullName>
    </submittedName>
</protein>
<dbReference type="AlphaFoldDB" id="A0A5C4N7P7"/>
<accession>A0A5C4N7P7</accession>
<organism evidence="2 3">
    <name type="scientific">Rubellimicrobium roseum</name>
    <dbReference type="NCBI Taxonomy" id="687525"/>
    <lineage>
        <taxon>Bacteria</taxon>
        <taxon>Pseudomonadati</taxon>
        <taxon>Pseudomonadota</taxon>
        <taxon>Alphaproteobacteria</taxon>
        <taxon>Rhodobacterales</taxon>
        <taxon>Roseobacteraceae</taxon>
        <taxon>Rubellimicrobium</taxon>
    </lineage>
</organism>
<keyword evidence="1" id="KW-0812">Transmembrane</keyword>
<evidence type="ECO:0000313" key="2">
    <source>
        <dbReference type="EMBL" id="TNC68821.1"/>
    </source>
</evidence>
<proteinExistence type="predicted"/>